<keyword evidence="6" id="KW-0460">Magnesium</keyword>
<comment type="caution">
    <text evidence="7">The sequence shown here is derived from an EMBL/GenBank/DDBJ whole genome shotgun (WGS) entry which is preliminary data.</text>
</comment>
<keyword evidence="3 6" id="KW-0997">Cell inner membrane</keyword>
<evidence type="ECO:0000313" key="8">
    <source>
        <dbReference type="Proteomes" id="UP001156682"/>
    </source>
</evidence>
<dbReference type="CDD" id="cd01638">
    <property type="entry name" value="CysQ"/>
    <property type="match status" value="1"/>
</dbReference>
<dbReference type="InterPro" id="IPR006240">
    <property type="entry name" value="CysQ"/>
</dbReference>
<gene>
    <name evidence="6 7" type="primary">cysQ</name>
    <name evidence="7" type="ORF">GCM10007878_20780</name>
</gene>
<keyword evidence="6" id="KW-0479">Metal-binding</keyword>
<feature type="binding site" evidence="6">
    <location>
        <begin position="93"/>
        <end position="96"/>
    </location>
    <ligand>
        <name>substrate</name>
    </ligand>
</feature>
<dbReference type="RefSeq" id="WP_027851809.1">
    <property type="nucleotide sequence ID" value="NZ_BSOR01000036.1"/>
</dbReference>
<comment type="function">
    <text evidence="6">Converts adenosine-3',5'-bisphosphate (PAP) to AMP.</text>
</comment>
<feature type="binding site" evidence="6">
    <location>
        <position position="71"/>
    </location>
    <ligand>
        <name>substrate</name>
    </ligand>
</feature>
<comment type="similarity">
    <text evidence="1 6">Belongs to the inositol monophosphatase superfamily. CysQ family.</text>
</comment>
<keyword evidence="5 6" id="KW-0472">Membrane</keyword>
<keyword evidence="8" id="KW-1185">Reference proteome</keyword>
<comment type="catalytic activity">
    <reaction evidence="6">
        <text>adenosine 3',5'-bisphosphate + H2O = AMP + phosphate</text>
        <dbReference type="Rhea" id="RHEA:10040"/>
        <dbReference type="ChEBI" id="CHEBI:15377"/>
        <dbReference type="ChEBI" id="CHEBI:43474"/>
        <dbReference type="ChEBI" id="CHEBI:58343"/>
        <dbReference type="ChEBI" id="CHEBI:456215"/>
        <dbReference type="EC" id="3.1.3.7"/>
    </reaction>
</comment>
<dbReference type="SUPFAM" id="SSF56655">
    <property type="entry name" value="Carbohydrate phosphatase"/>
    <property type="match status" value="1"/>
</dbReference>
<dbReference type="EC" id="3.1.3.7" evidence="6"/>
<feature type="binding site" evidence="6">
    <location>
        <position position="221"/>
    </location>
    <ligand>
        <name>Mg(2+)</name>
        <dbReference type="ChEBI" id="CHEBI:18420"/>
        <label>2</label>
    </ligand>
</feature>
<protein>
    <recommendedName>
        <fullName evidence="6">3'(2'),5'-bisphosphate nucleotidase CysQ</fullName>
        <ecNumber evidence="6">3.1.3.7</ecNumber>
    </recommendedName>
    <alternativeName>
        <fullName evidence="6">3'(2'),5-bisphosphonucleoside 3'(2')-phosphohydrolase</fullName>
    </alternativeName>
    <alternativeName>
        <fullName evidence="6">3'-phosphoadenosine 5'-phosphate phosphatase</fullName>
        <shortName evidence="6">PAP phosphatase</shortName>
    </alternativeName>
</protein>
<dbReference type="PROSITE" id="PS00630">
    <property type="entry name" value="IMP_2"/>
    <property type="match status" value="1"/>
</dbReference>
<feature type="binding site" evidence="6">
    <location>
        <position position="91"/>
    </location>
    <ligand>
        <name>Mg(2+)</name>
        <dbReference type="ChEBI" id="CHEBI:18420"/>
        <label>1</label>
    </ligand>
</feature>
<dbReference type="Proteomes" id="UP001156682">
    <property type="component" value="Unassembled WGS sequence"/>
</dbReference>
<dbReference type="EMBL" id="BSOR01000036">
    <property type="protein sequence ID" value="GLR64640.1"/>
    <property type="molecule type" value="Genomic_DNA"/>
</dbReference>
<evidence type="ECO:0000256" key="6">
    <source>
        <dbReference type="HAMAP-Rule" id="MF_02095"/>
    </source>
</evidence>
<organism evidence="7 8">
    <name type="scientific">Marinospirillum insulare</name>
    <dbReference type="NCBI Taxonomy" id="217169"/>
    <lineage>
        <taxon>Bacteria</taxon>
        <taxon>Pseudomonadati</taxon>
        <taxon>Pseudomonadota</taxon>
        <taxon>Gammaproteobacteria</taxon>
        <taxon>Oceanospirillales</taxon>
        <taxon>Oceanospirillaceae</taxon>
        <taxon>Marinospirillum</taxon>
    </lineage>
</organism>
<dbReference type="InterPro" id="IPR000760">
    <property type="entry name" value="Inositol_monophosphatase-like"/>
</dbReference>
<dbReference type="PANTHER" id="PTHR43028">
    <property type="entry name" value="3'(2'),5'-BISPHOSPHATE NUCLEOTIDASE 1"/>
    <property type="match status" value="1"/>
</dbReference>
<dbReference type="Gene3D" id="3.40.190.80">
    <property type="match status" value="1"/>
</dbReference>
<evidence type="ECO:0000256" key="1">
    <source>
        <dbReference type="ARBA" id="ARBA00005289"/>
    </source>
</evidence>
<proteinExistence type="inferred from homology"/>
<dbReference type="PANTHER" id="PTHR43028:SF5">
    <property type="entry name" value="3'(2'),5'-BISPHOSPHATE NUCLEOTIDASE 1"/>
    <property type="match status" value="1"/>
</dbReference>
<feature type="binding site" evidence="6">
    <location>
        <position position="221"/>
    </location>
    <ligand>
        <name>substrate</name>
    </ligand>
</feature>
<dbReference type="HAMAP" id="MF_02095">
    <property type="entry name" value="CysQ"/>
    <property type="match status" value="1"/>
</dbReference>
<dbReference type="Pfam" id="PF00459">
    <property type="entry name" value="Inositol_P"/>
    <property type="match status" value="1"/>
</dbReference>
<evidence type="ECO:0000313" key="7">
    <source>
        <dbReference type="EMBL" id="GLR64640.1"/>
    </source>
</evidence>
<dbReference type="InterPro" id="IPR050725">
    <property type="entry name" value="CysQ/Inositol_MonoPase"/>
</dbReference>
<dbReference type="Gene3D" id="3.30.540.10">
    <property type="entry name" value="Fructose-1,6-Bisphosphatase, subunit A, domain 1"/>
    <property type="match status" value="1"/>
</dbReference>
<comment type="subcellular location">
    <subcellularLocation>
        <location evidence="6">Cell inner membrane</location>
        <topology evidence="6">Peripheral membrane protein</topology>
        <orientation evidence="6">Cytoplasmic side</orientation>
    </subcellularLocation>
</comment>
<evidence type="ECO:0000256" key="2">
    <source>
        <dbReference type="ARBA" id="ARBA00022475"/>
    </source>
</evidence>
<dbReference type="InterPro" id="IPR020550">
    <property type="entry name" value="Inositol_monophosphatase_CS"/>
</dbReference>
<dbReference type="NCBIfam" id="TIGR01331">
    <property type="entry name" value="bisphos_cysQ"/>
    <property type="match status" value="1"/>
</dbReference>
<feature type="binding site" evidence="6">
    <location>
        <position position="71"/>
    </location>
    <ligand>
        <name>Mg(2+)</name>
        <dbReference type="ChEBI" id="CHEBI:18420"/>
        <label>1</label>
    </ligand>
</feature>
<evidence type="ECO:0000256" key="5">
    <source>
        <dbReference type="ARBA" id="ARBA00023136"/>
    </source>
</evidence>
<accession>A0ABQ6A3H1</accession>
<feature type="binding site" evidence="6">
    <location>
        <position position="91"/>
    </location>
    <ligand>
        <name>Mg(2+)</name>
        <dbReference type="ChEBI" id="CHEBI:18420"/>
        <label>2</label>
    </ligand>
</feature>
<feature type="binding site" evidence="6">
    <location>
        <position position="93"/>
    </location>
    <ligand>
        <name>Mg(2+)</name>
        <dbReference type="ChEBI" id="CHEBI:18420"/>
        <label>1</label>
    </ligand>
</feature>
<reference evidence="8" key="1">
    <citation type="journal article" date="2019" name="Int. J. Syst. Evol. Microbiol.">
        <title>The Global Catalogue of Microorganisms (GCM) 10K type strain sequencing project: providing services to taxonomists for standard genome sequencing and annotation.</title>
        <authorList>
            <consortium name="The Broad Institute Genomics Platform"/>
            <consortium name="The Broad Institute Genome Sequencing Center for Infectious Disease"/>
            <person name="Wu L."/>
            <person name="Ma J."/>
        </authorList>
    </citation>
    <scope>NUCLEOTIDE SEQUENCE [LARGE SCALE GENOMIC DNA]</scope>
    <source>
        <strain evidence="8">NBRC 100033</strain>
    </source>
</reference>
<evidence type="ECO:0000256" key="3">
    <source>
        <dbReference type="ARBA" id="ARBA00022519"/>
    </source>
</evidence>
<evidence type="ECO:0000256" key="4">
    <source>
        <dbReference type="ARBA" id="ARBA00022801"/>
    </source>
</evidence>
<keyword evidence="4 6" id="KW-0378">Hydrolase</keyword>
<feature type="binding site" evidence="6">
    <location>
        <position position="94"/>
    </location>
    <ligand>
        <name>Mg(2+)</name>
        <dbReference type="ChEBI" id="CHEBI:18420"/>
        <label>2</label>
    </ligand>
</feature>
<comment type="cofactor">
    <cofactor evidence="6">
        <name>Mg(2+)</name>
        <dbReference type="ChEBI" id="CHEBI:18420"/>
    </cofactor>
</comment>
<name>A0ABQ6A3H1_9GAMM</name>
<sequence length="280" mass="31534">MIENPSKLARELGRICYAAGEVIMRIYVRPELWEASEKEDASPVTAADLAANQVITNGLAQLMPRLPVLTEEEVETAWSARRQWARYWLVDPLDGTKEFLARNGEFSINIALIEHGQTVFGMVHLPVSGVTYYGSRHYGSFLQPREGEARKLQTRPLNWPKMNVVTSHRHGQEKLKPLFEALEAAGAEVKHLPLGSSLKLCRIAEGEADFYPRMGPTCEWDTAAAQAVVEGAGGRVLDWSFRSLVYNQKPELLNPEFMVIGDLNHPWQEWLAPFVIKKPN</sequence>
<keyword evidence="2 6" id="KW-1003">Cell membrane</keyword>